<dbReference type="EMBL" id="PVUE01000025">
    <property type="protein sequence ID" value="PRZ33566.1"/>
    <property type="molecule type" value="Genomic_DNA"/>
</dbReference>
<dbReference type="InterPro" id="IPR023213">
    <property type="entry name" value="CAT-like_dom_sf"/>
</dbReference>
<feature type="compositionally biased region" description="Polar residues" evidence="7">
    <location>
        <begin position="177"/>
        <end position="187"/>
    </location>
</feature>
<feature type="domain" description="Lipoyl-binding" evidence="8">
    <location>
        <begin position="4"/>
        <end position="79"/>
    </location>
</feature>
<dbReference type="PANTHER" id="PTHR43178">
    <property type="entry name" value="DIHYDROLIPOAMIDE ACETYLTRANSFERASE COMPONENT OF PYRUVATE DEHYDROGENASE COMPLEX"/>
    <property type="match status" value="1"/>
</dbReference>
<evidence type="ECO:0000259" key="9">
    <source>
        <dbReference type="PROSITE" id="PS51826"/>
    </source>
</evidence>
<evidence type="ECO:0000256" key="1">
    <source>
        <dbReference type="ARBA" id="ARBA00001938"/>
    </source>
</evidence>
<dbReference type="Pfam" id="PF02817">
    <property type="entry name" value="E3_binding"/>
    <property type="match status" value="1"/>
</dbReference>
<dbReference type="Gene3D" id="2.40.50.100">
    <property type="match status" value="1"/>
</dbReference>
<keyword evidence="5 6" id="KW-0012">Acyltransferase</keyword>
<dbReference type="InterPro" id="IPR003016">
    <property type="entry name" value="2-oxoA_DH_lipoyl-BS"/>
</dbReference>
<gene>
    <name evidence="10" type="ORF">CLV47_12522</name>
</gene>
<dbReference type="RefSeq" id="WP_106350903.1">
    <property type="nucleotide sequence ID" value="NZ_PVUE01000025.1"/>
</dbReference>
<evidence type="ECO:0000259" key="8">
    <source>
        <dbReference type="PROSITE" id="PS50968"/>
    </source>
</evidence>
<dbReference type="PROSITE" id="PS00189">
    <property type="entry name" value="LIPOYL"/>
    <property type="match status" value="1"/>
</dbReference>
<dbReference type="SUPFAM" id="SSF47005">
    <property type="entry name" value="Peripheral subunit-binding domain of 2-oxo acid dehydrogenase complex"/>
    <property type="match status" value="1"/>
</dbReference>
<dbReference type="PANTHER" id="PTHR43178:SF5">
    <property type="entry name" value="LIPOAMIDE ACYLTRANSFERASE COMPONENT OF BRANCHED-CHAIN ALPHA-KETO ACID DEHYDROGENASE COMPLEX, MITOCHONDRIAL"/>
    <property type="match status" value="1"/>
</dbReference>
<dbReference type="AlphaFoldDB" id="A0A2T0ZB52"/>
<evidence type="ECO:0000313" key="11">
    <source>
        <dbReference type="Proteomes" id="UP000237752"/>
    </source>
</evidence>
<organism evidence="10 11">
    <name type="scientific">Antricoccus suffuscus</name>
    <dbReference type="NCBI Taxonomy" id="1629062"/>
    <lineage>
        <taxon>Bacteria</taxon>
        <taxon>Bacillati</taxon>
        <taxon>Actinomycetota</taxon>
        <taxon>Actinomycetes</taxon>
        <taxon>Geodermatophilales</taxon>
        <taxon>Antricoccaceae</taxon>
        <taxon>Antricoccus</taxon>
    </lineage>
</organism>
<dbReference type="GO" id="GO:0031405">
    <property type="term" value="F:lipoic acid binding"/>
    <property type="evidence" value="ECO:0007669"/>
    <property type="project" value="TreeGrafter"/>
</dbReference>
<dbReference type="InterPro" id="IPR011053">
    <property type="entry name" value="Single_hybrid_motif"/>
</dbReference>
<dbReference type="PROSITE" id="PS50968">
    <property type="entry name" value="BIOTINYL_LIPOYL"/>
    <property type="match status" value="1"/>
</dbReference>
<comment type="caution">
    <text evidence="10">The sequence shown here is derived from an EMBL/GenBank/DDBJ whole genome shotgun (WGS) entry which is preliminary data.</text>
</comment>
<dbReference type="InterPro" id="IPR050743">
    <property type="entry name" value="2-oxoacid_DH_E2_comp"/>
</dbReference>
<feature type="region of interest" description="Disordered" evidence="7">
    <location>
        <begin position="133"/>
        <end position="205"/>
    </location>
</feature>
<dbReference type="Gene3D" id="3.30.559.10">
    <property type="entry name" value="Chloramphenicol acetyltransferase-like domain"/>
    <property type="match status" value="1"/>
</dbReference>
<evidence type="ECO:0000256" key="6">
    <source>
        <dbReference type="RuleBase" id="RU003423"/>
    </source>
</evidence>
<evidence type="ECO:0000256" key="7">
    <source>
        <dbReference type="SAM" id="MobiDB-lite"/>
    </source>
</evidence>
<dbReference type="CDD" id="cd06849">
    <property type="entry name" value="lipoyl_domain"/>
    <property type="match status" value="1"/>
</dbReference>
<dbReference type="InterPro" id="IPR004167">
    <property type="entry name" value="PSBD"/>
</dbReference>
<comment type="similarity">
    <text evidence="2 6">Belongs to the 2-oxoacid dehydrogenase family.</text>
</comment>
<proteinExistence type="inferred from homology"/>
<dbReference type="Pfam" id="PF00364">
    <property type="entry name" value="Biotin_lipoyl"/>
    <property type="match status" value="1"/>
</dbReference>
<keyword evidence="11" id="KW-1185">Reference proteome</keyword>
<dbReference type="PROSITE" id="PS51826">
    <property type="entry name" value="PSBD"/>
    <property type="match status" value="1"/>
</dbReference>
<keyword evidence="3 6" id="KW-0808">Transferase</keyword>
<evidence type="ECO:0000256" key="4">
    <source>
        <dbReference type="ARBA" id="ARBA00022823"/>
    </source>
</evidence>
<dbReference type="InterPro" id="IPR001078">
    <property type="entry name" value="2-oxoacid_DH_actylTfrase"/>
</dbReference>
<dbReference type="Gene3D" id="4.10.320.10">
    <property type="entry name" value="E3-binding domain"/>
    <property type="match status" value="1"/>
</dbReference>
<evidence type="ECO:0000256" key="2">
    <source>
        <dbReference type="ARBA" id="ARBA00007317"/>
    </source>
</evidence>
<comment type="cofactor">
    <cofactor evidence="1 6">
        <name>(R)-lipoate</name>
        <dbReference type="ChEBI" id="CHEBI:83088"/>
    </cofactor>
</comment>
<reference evidence="10 11" key="1">
    <citation type="submission" date="2018-03" db="EMBL/GenBank/DDBJ databases">
        <title>Genomic Encyclopedia of Archaeal and Bacterial Type Strains, Phase II (KMG-II): from individual species to whole genera.</title>
        <authorList>
            <person name="Goeker M."/>
        </authorList>
    </citation>
    <scope>NUCLEOTIDE SEQUENCE [LARGE SCALE GENOMIC DNA]</scope>
    <source>
        <strain evidence="10 11">DSM 100065</strain>
    </source>
</reference>
<dbReference type="InterPro" id="IPR036625">
    <property type="entry name" value="E3-bd_dom_sf"/>
</dbReference>
<dbReference type="GO" id="GO:0016407">
    <property type="term" value="F:acetyltransferase activity"/>
    <property type="evidence" value="ECO:0007669"/>
    <property type="project" value="TreeGrafter"/>
</dbReference>
<dbReference type="OrthoDB" id="9805770at2"/>
<feature type="region of interest" description="Disordered" evidence="7">
    <location>
        <begin position="82"/>
        <end position="118"/>
    </location>
</feature>
<dbReference type="Proteomes" id="UP000237752">
    <property type="component" value="Unassembled WGS sequence"/>
</dbReference>
<accession>A0A2T0ZB52</accession>
<dbReference type="GO" id="GO:0005737">
    <property type="term" value="C:cytoplasm"/>
    <property type="evidence" value="ECO:0007669"/>
    <property type="project" value="TreeGrafter"/>
</dbReference>
<evidence type="ECO:0000256" key="3">
    <source>
        <dbReference type="ARBA" id="ARBA00022679"/>
    </source>
</evidence>
<dbReference type="EC" id="2.3.1.-" evidence="6"/>
<protein>
    <recommendedName>
        <fullName evidence="6">Dihydrolipoamide acetyltransferase component of pyruvate dehydrogenase complex</fullName>
        <ecNumber evidence="6">2.3.1.-</ecNumber>
    </recommendedName>
</protein>
<dbReference type="SUPFAM" id="SSF51230">
    <property type="entry name" value="Single hybrid motif"/>
    <property type="match status" value="1"/>
</dbReference>
<keyword evidence="10" id="KW-0670">Pyruvate</keyword>
<feature type="domain" description="Peripheral subunit-binding (PSBD)" evidence="9">
    <location>
        <begin position="196"/>
        <end position="233"/>
    </location>
</feature>
<dbReference type="FunFam" id="3.30.559.10:FF:000007">
    <property type="entry name" value="Dihydrolipoamide acetyltransferase component of pyruvate dehydrogenase complex"/>
    <property type="match status" value="1"/>
</dbReference>
<dbReference type="Pfam" id="PF00198">
    <property type="entry name" value="2-oxoacid_dh"/>
    <property type="match status" value="1"/>
</dbReference>
<evidence type="ECO:0000256" key="5">
    <source>
        <dbReference type="ARBA" id="ARBA00023315"/>
    </source>
</evidence>
<evidence type="ECO:0000313" key="10">
    <source>
        <dbReference type="EMBL" id="PRZ33566.1"/>
    </source>
</evidence>
<name>A0A2T0ZB52_9ACTN</name>
<sequence length="490" mass="50674">MPTISEFKLPDIGEGLTEGEIVKWMVAVGDTVTLNQPIVEVETSKVTVELPSPYAGLVTVLHYPEGATVEVGAPIIAIDTDPDGTAPATPDASEGMLVGPGPKTASTARRARHGKPPGVAEAVRATKTAVHSAFDPPPSISGMPPAVPPTLDAPAHPDSHGAVSTDPPPIDAAVDQTAPTDINTASGASDVPARPRAKPPVRKYAKDSGVDLAACTPTGPGNVVTRADVDNYLAMSAAAASSPAAATIHAAPAAATPTGREERIPVKGIRKATAQAMVSSAFTAPHVTEWITIDVTPMMKLRKKLAADPTYSGVKLSPLVFVAKAVLMGLRKYPMVNSAWDEPAQEIVVKHYANLGIAAATPRGLLVPNIKDADRLSLRELADAIATLTATARDGGSTAADLSGGSFTITNVGVFGVDMGTPIINPGEAAILAFGTIREQPWVHKGKVKARQVTTLGLSFDHRIIDGELGSHFLADVAALLTDPRTAFII</sequence>
<keyword evidence="4 6" id="KW-0450">Lipoyl</keyword>
<dbReference type="SUPFAM" id="SSF52777">
    <property type="entry name" value="CoA-dependent acyltransferases"/>
    <property type="match status" value="1"/>
</dbReference>
<dbReference type="InterPro" id="IPR000089">
    <property type="entry name" value="Biotin_lipoyl"/>
</dbReference>